<protein>
    <submittedName>
        <fullName evidence="1">Thiamine biosynthesis protein ThiS</fullName>
    </submittedName>
</protein>
<dbReference type="SUPFAM" id="SSF54285">
    <property type="entry name" value="MoaD/ThiS"/>
    <property type="match status" value="1"/>
</dbReference>
<dbReference type="InterPro" id="IPR010035">
    <property type="entry name" value="Thi_S"/>
</dbReference>
<dbReference type="InterPro" id="IPR012675">
    <property type="entry name" value="Beta-grasp_dom_sf"/>
</dbReference>
<dbReference type="InterPro" id="IPR003749">
    <property type="entry name" value="ThiS/MoaD-like"/>
</dbReference>
<proteinExistence type="predicted"/>
<reference evidence="1 2" key="1">
    <citation type="journal article" date="2016" name="Nat. Commun.">
        <title>Thousands of microbial genomes shed light on interconnected biogeochemical processes in an aquifer system.</title>
        <authorList>
            <person name="Anantharaman K."/>
            <person name="Brown C.T."/>
            <person name="Hug L.A."/>
            <person name="Sharon I."/>
            <person name="Castelle C.J."/>
            <person name="Probst A.J."/>
            <person name="Thomas B.C."/>
            <person name="Singh A."/>
            <person name="Wilkins M.J."/>
            <person name="Karaoz U."/>
            <person name="Brodie E.L."/>
            <person name="Williams K.H."/>
            <person name="Hubbard S.S."/>
            <person name="Banfield J.F."/>
        </authorList>
    </citation>
    <scope>NUCLEOTIDE SEQUENCE [LARGE SCALE GENOMIC DNA]</scope>
</reference>
<organism evidence="1 2">
    <name type="scientific">Candidatus Lambdaproteobacteria bacterium RIFOXYD2_FULL_56_26</name>
    <dbReference type="NCBI Taxonomy" id="1817773"/>
    <lineage>
        <taxon>Bacteria</taxon>
        <taxon>Pseudomonadati</taxon>
        <taxon>Pseudomonadota</taxon>
        <taxon>Candidatus Lambdaproteobacteria</taxon>
    </lineage>
</organism>
<dbReference type="PANTHER" id="PTHR34472">
    <property type="entry name" value="SULFUR CARRIER PROTEIN THIS"/>
    <property type="match status" value="1"/>
</dbReference>
<dbReference type="Proteomes" id="UP000177583">
    <property type="component" value="Unassembled WGS sequence"/>
</dbReference>
<gene>
    <name evidence="1" type="ORF">A2557_06765</name>
</gene>
<dbReference type="CDD" id="cd00565">
    <property type="entry name" value="Ubl_ThiS"/>
    <property type="match status" value="1"/>
</dbReference>
<dbReference type="NCBIfam" id="TIGR01683">
    <property type="entry name" value="thiS"/>
    <property type="match status" value="1"/>
</dbReference>
<accession>A0A1F6H2T9</accession>
<evidence type="ECO:0000313" key="2">
    <source>
        <dbReference type="Proteomes" id="UP000177583"/>
    </source>
</evidence>
<dbReference type="Pfam" id="PF02597">
    <property type="entry name" value="ThiS"/>
    <property type="match status" value="1"/>
</dbReference>
<dbReference type="EMBL" id="MFNF01000001">
    <property type="protein sequence ID" value="OGH04685.1"/>
    <property type="molecule type" value="Genomic_DNA"/>
</dbReference>
<dbReference type="AlphaFoldDB" id="A0A1F6H2T9"/>
<dbReference type="InterPro" id="IPR016155">
    <property type="entry name" value="Mopterin_synth/thiamin_S_b"/>
</dbReference>
<dbReference type="PANTHER" id="PTHR34472:SF1">
    <property type="entry name" value="SULFUR CARRIER PROTEIN THIS"/>
    <property type="match status" value="1"/>
</dbReference>
<name>A0A1F6H2T9_9PROT</name>
<dbReference type="Gene3D" id="3.10.20.30">
    <property type="match status" value="1"/>
</dbReference>
<sequence length="68" mass="7292">MELTVNGEKVQVADGLNLSGLLAAQKVENPDMVSVQVNGEFVEKDQYGSTQLQPGQEVDFLYFMGGGA</sequence>
<evidence type="ECO:0000313" key="1">
    <source>
        <dbReference type="EMBL" id="OGH04685.1"/>
    </source>
</evidence>
<comment type="caution">
    <text evidence="1">The sequence shown here is derived from an EMBL/GenBank/DDBJ whole genome shotgun (WGS) entry which is preliminary data.</text>
</comment>